<dbReference type="AlphaFoldDB" id="A0AAD8MCL2"/>
<evidence type="ECO:0000313" key="1">
    <source>
        <dbReference type="EMBL" id="KAK1367922.1"/>
    </source>
</evidence>
<dbReference type="Proteomes" id="UP001237642">
    <property type="component" value="Unassembled WGS sequence"/>
</dbReference>
<keyword evidence="2" id="KW-1185">Reference proteome</keyword>
<protein>
    <submittedName>
        <fullName evidence="1">Uncharacterized protein</fullName>
    </submittedName>
</protein>
<sequence length="284" mass="31947">MASTRYHVRENMSQADVINKIVDRVLHEVNPENEGTQAIEGIIPSHFHLYFEQLFDQEPSITALQRSCSGLTEIQGLEELTSIQTLHLGGCDSSLLKSTLTKCFFQIYSGFGHRIKIYAPSSVFPDWISKSPDWVGEASDLGSTVSLDLPPNRLQNFVAMILCSEHSRNEKHGIAVYSVKTTTNDFVLRDNPLLRYLYDGCDDDSCINIVPRTIFSIKDGDDRIEFTASLQFFGDNVTISTAKAKIVAIHLLYKPEITTLDECNSTTVNVDEEIFFDADETFEM</sequence>
<accession>A0AAD8MCL2</accession>
<comment type="caution">
    <text evidence="1">The sequence shown here is derived from an EMBL/GenBank/DDBJ whole genome shotgun (WGS) entry which is preliminary data.</text>
</comment>
<organism evidence="1 2">
    <name type="scientific">Heracleum sosnowskyi</name>
    <dbReference type="NCBI Taxonomy" id="360622"/>
    <lineage>
        <taxon>Eukaryota</taxon>
        <taxon>Viridiplantae</taxon>
        <taxon>Streptophyta</taxon>
        <taxon>Embryophyta</taxon>
        <taxon>Tracheophyta</taxon>
        <taxon>Spermatophyta</taxon>
        <taxon>Magnoliopsida</taxon>
        <taxon>eudicotyledons</taxon>
        <taxon>Gunneridae</taxon>
        <taxon>Pentapetalae</taxon>
        <taxon>asterids</taxon>
        <taxon>campanulids</taxon>
        <taxon>Apiales</taxon>
        <taxon>Apiaceae</taxon>
        <taxon>Apioideae</taxon>
        <taxon>apioid superclade</taxon>
        <taxon>Tordylieae</taxon>
        <taxon>Tordyliinae</taxon>
        <taxon>Heracleum</taxon>
    </lineage>
</organism>
<reference evidence="1" key="2">
    <citation type="submission" date="2023-05" db="EMBL/GenBank/DDBJ databases">
        <authorList>
            <person name="Schelkunov M.I."/>
        </authorList>
    </citation>
    <scope>NUCLEOTIDE SEQUENCE</scope>
    <source>
        <strain evidence="1">Hsosn_3</strain>
        <tissue evidence="1">Leaf</tissue>
    </source>
</reference>
<proteinExistence type="predicted"/>
<dbReference type="EMBL" id="JAUIZM010000008">
    <property type="protein sequence ID" value="KAK1367922.1"/>
    <property type="molecule type" value="Genomic_DNA"/>
</dbReference>
<name>A0AAD8MCL2_9APIA</name>
<reference evidence="1" key="1">
    <citation type="submission" date="2023-02" db="EMBL/GenBank/DDBJ databases">
        <title>Genome of toxic invasive species Heracleum sosnowskyi carries increased number of genes despite the absence of recent whole-genome duplications.</title>
        <authorList>
            <person name="Schelkunov M."/>
            <person name="Shtratnikova V."/>
            <person name="Makarenko M."/>
            <person name="Klepikova A."/>
            <person name="Omelchenko D."/>
            <person name="Novikova G."/>
            <person name="Obukhova E."/>
            <person name="Bogdanov V."/>
            <person name="Penin A."/>
            <person name="Logacheva M."/>
        </authorList>
    </citation>
    <scope>NUCLEOTIDE SEQUENCE</scope>
    <source>
        <strain evidence="1">Hsosn_3</strain>
        <tissue evidence="1">Leaf</tissue>
    </source>
</reference>
<gene>
    <name evidence="1" type="ORF">POM88_034014</name>
</gene>
<evidence type="ECO:0000313" key="2">
    <source>
        <dbReference type="Proteomes" id="UP001237642"/>
    </source>
</evidence>